<feature type="compositionally biased region" description="Basic residues" evidence="1">
    <location>
        <begin position="106"/>
        <end position="116"/>
    </location>
</feature>
<evidence type="ECO:0000313" key="2">
    <source>
        <dbReference type="EMBL" id="BAC05396.1"/>
    </source>
</evidence>
<name>Q8N7A3_HUMAN</name>
<dbReference type="EMBL" id="AK098732">
    <property type="protein sequence ID" value="BAC05396.1"/>
    <property type="molecule type" value="mRNA"/>
</dbReference>
<proteinExistence type="evidence at transcript level"/>
<feature type="region of interest" description="Disordered" evidence="1">
    <location>
        <begin position="68"/>
        <end position="142"/>
    </location>
</feature>
<accession>Q8N7A3</accession>
<evidence type="ECO:0000256" key="1">
    <source>
        <dbReference type="SAM" id="MobiDB-lite"/>
    </source>
</evidence>
<reference evidence="2" key="1">
    <citation type="submission" date="2002-07" db="EMBL/GenBank/DDBJ databases">
        <title>NEDO human cDNA sequencing project.</title>
        <authorList>
            <person name="Tanigami A."/>
            <person name="Fujiwara T."/>
            <person name="Shibahara T."/>
            <person name="Goto Y."/>
            <person name="Hirao M."/>
            <person name="Shimizu F."/>
            <person name="Wakebe H."/>
            <person name="Ono T."/>
            <person name="Hishigaki H."/>
            <person name="Watanabe T."/>
            <person name="Ozaki K."/>
            <person name="Suzuki Y."/>
            <person name="Hata H."/>
            <person name="Nakagawa K."/>
            <person name="Mizuno S."/>
            <person name="Morinaga M."/>
            <person name="Kawamura M."/>
            <person name="Sugiyama T."/>
            <person name="Irie R."/>
            <person name="Otsuki T."/>
            <person name="Sato H."/>
            <person name="Nishikawa T."/>
            <person name="Sugiyama A."/>
            <person name="Kawakami B."/>
            <person name="Nagai K."/>
            <person name="Isogai T."/>
            <person name="Sugano S."/>
        </authorList>
    </citation>
    <scope>NUCLEOTIDE SEQUENCE</scope>
    <source>
        <tissue evidence="2">Brain</tissue>
    </source>
</reference>
<dbReference type="AlphaFoldDB" id="Q8N7A3"/>
<sequence length="166" mass="17699">MSASLLGRVLHAVYTSQVQNRAQWGHLSSPQSHGGSSGAHVRTRAVEAPAAARLQCQLVAGTWLSGLTPGGTQGLPECPAGHKEGRPRPHPGTGLRQTPRCTKGQGPRRGRRRRSASARPASSQSQQELDATQPWRAAPLPVPQRLGPSRLCLCTLRAGRTRENAC</sequence>
<feature type="compositionally biased region" description="Low complexity" evidence="1">
    <location>
        <begin position="117"/>
        <end position="127"/>
    </location>
</feature>
<protein>
    <submittedName>
        <fullName evidence="2">cDNA FLJ25866 fis, clone CBR01987</fullName>
    </submittedName>
</protein>
<organism evidence="2">
    <name type="scientific">Homo sapiens</name>
    <name type="common">Human</name>
    <dbReference type="NCBI Taxonomy" id="9606"/>
    <lineage>
        <taxon>Eukaryota</taxon>
        <taxon>Metazoa</taxon>
        <taxon>Chordata</taxon>
        <taxon>Craniata</taxon>
        <taxon>Vertebrata</taxon>
        <taxon>Euteleostomi</taxon>
        <taxon>Mammalia</taxon>
        <taxon>Eutheria</taxon>
        <taxon>Euarchontoglires</taxon>
        <taxon>Primates</taxon>
        <taxon>Haplorrhini</taxon>
        <taxon>Catarrhini</taxon>
        <taxon>Hominidae</taxon>
        <taxon>Homo</taxon>
    </lineage>
</organism>